<evidence type="ECO:0000313" key="3">
    <source>
        <dbReference type="Proteomes" id="UP000028700"/>
    </source>
</evidence>
<dbReference type="Proteomes" id="UP000028700">
    <property type="component" value="Unassembled WGS sequence"/>
</dbReference>
<dbReference type="eggNOG" id="COG3440">
    <property type="taxonomic scope" value="Bacteria"/>
</dbReference>
<name>A0A081BHL8_9LACO</name>
<dbReference type="AlphaFoldDB" id="A0A081BHL8"/>
<proteinExistence type="predicted"/>
<organism evidence="2 3">
    <name type="scientific">Secundilactobacillus oryzae JCM 18671</name>
    <dbReference type="NCBI Taxonomy" id="1291743"/>
    <lineage>
        <taxon>Bacteria</taxon>
        <taxon>Bacillati</taxon>
        <taxon>Bacillota</taxon>
        <taxon>Bacilli</taxon>
        <taxon>Lactobacillales</taxon>
        <taxon>Lactobacillaceae</taxon>
        <taxon>Secundilactobacillus</taxon>
    </lineage>
</organism>
<protein>
    <recommendedName>
        <fullName evidence="1">Protein NO VEIN C-terminal domain-containing protein</fullName>
    </recommendedName>
</protein>
<accession>A0A081BHL8</accession>
<feature type="domain" description="Protein NO VEIN C-terminal" evidence="1">
    <location>
        <begin position="204"/>
        <end position="297"/>
    </location>
</feature>
<gene>
    <name evidence="2" type="ORF">LOSG293_080220</name>
</gene>
<sequence>MSKFYIVSQNQTKKFESERQIMWSPKLDANNKHYGPYTLMGDVQKGDIVFHVYKKVIYAVSRVIVGSHSAPKPSAFSNQTWNDDGWEVNCRMHEIQIPFSSLNDSQMNQLSSIFAKNGTYKQRYLMQLSQTQGEMLLKLITEKSENILIDLLSTETDTHVVSKLVLEMNSGRNLRETESYYALTNSKKVFHDNNEVNKQVGLSGEESVLKYLRENEKYAGYQIKPISSNLDGSSGNDSAGYDIELVHEKSGHKIYIEVKTTTGKDSPFFMSANEVAKMKLTKNSDVEDYQIFRVFELDAVAIRPARLRIIKDEDLNNLKFDAINYRVSL</sequence>
<evidence type="ECO:0000259" key="1">
    <source>
        <dbReference type="Pfam" id="PF13020"/>
    </source>
</evidence>
<dbReference type="Pfam" id="PF13020">
    <property type="entry name" value="NOV_C"/>
    <property type="match status" value="1"/>
</dbReference>
<keyword evidence="3" id="KW-1185">Reference proteome</keyword>
<comment type="caution">
    <text evidence="2">The sequence shown here is derived from an EMBL/GenBank/DDBJ whole genome shotgun (WGS) entry which is preliminary data.</text>
</comment>
<evidence type="ECO:0000313" key="2">
    <source>
        <dbReference type="EMBL" id="GAK47536.1"/>
    </source>
</evidence>
<dbReference type="STRING" id="1291743.LOSG293_080220"/>
<reference evidence="2" key="1">
    <citation type="journal article" date="2014" name="Genome Announc.">
        <title>Draft Genome Sequence of Lactobacillus oryzae Strain SG293T.</title>
        <authorList>
            <person name="Tanizawa Y."/>
            <person name="Fujisawa T."/>
            <person name="Mochizuki T."/>
            <person name="Kaminuma E."/>
            <person name="Nakamura Y."/>
            <person name="Tohno M."/>
        </authorList>
    </citation>
    <scope>NUCLEOTIDE SEQUENCE [LARGE SCALE GENOMIC DNA]</scope>
    <source>
        <strain evidence="2">SG293</strain>
    </source>
</reference>
<dbReference type="InterPro" id="IPR024975">
    <property type="entry name" value="NOV_C"/>
</dbReference>
<dbReference type="OrthoDB" id="2294113at2"/>
<dbReference type="RefSeq" id="WP_034526947.1">
    <property type="nucleotide sequence ID" value="NZ_BBJM01000008.1"/>
</dbReference>
<dbReference type="EMBL" id="BBJM01000008">
    <property type="protein sequence ID" value="GAK47536.1"/>
    <property type="molecule type" value="Genomic_DNA"/>
</dbReference>